<evidence type="ECO:0000313" key="2">
    <source>
        <dbReference type="Proteomes" id="UP000029990"/>
    </source>
</evidence>
<proteinExistence type="predicted"/>
<comment type="caution">
    <text evidence="1">The sequence shown here is derived from an EMBL/GenBank/DDBJ whole genome shotgun (WGS) entry which is preliminary data.</text>
</comment>
<sequence>MVVPGLDADAVVVDVDVDALGLTCTSLCSAPQEFCGR</sequence>
<keyword evidence="2" id="KW-1185">Reference proteome</keyword>
<organism evidence="1 2">
    <name type="scientific">Knoellia flava TL1</name>
    <dbReference type="NCBI Taxonomy" id="1385518"/>
    <lineage>
        <taxon>Bacteria</taxon>
        <taxon>Bacillati</taxon>
        <taxon>Actinomycetota</taxon>
        <taxon>Actinomycetes</taxon>
        <taxon>Micrococcales</taxon>
        <taxon>Intrasporangiaceae</taxon>
        <taxon>Knoellia</taxon>
    </lineage>
</organism>
<name>A0ABR4XG47_9MICO</name>
<protein>
    <submittedName>
        <fullName evidence="1">Uncharacterized protein</fullName>
    </submittedName>
</protein>
<reference evidence="1 2" key="1">
    <citation type="submission" date="2013-08" db="EMBL/GenBank/DDBJ databases">
        <title>The genome sequence of Knoellia flava.</title>
        <authorList>
            <person name="Zhu W."/>
            <person name="Wang G."/>
        </authorList>
    </citation>
    <scope>NUCLEOTIDE SEQUENCE [LARGE SCALE GENOMIC DNA]</scope>
    <source>
        <strain evidence="1 2">TL1</strain>
    </source>
</reference>
<gene>
    <name evidence="1" type="ORF">N798_04865</name>
</gene>
<dbReference type="EMBL" id="AVPI01000010">
    <property type="protein sequence ID" value="KGN34506.1"/>
    <property type="molecule type" value="Genomic_DNA"/>
</dbReference>
<dbReference type="Proteomes" id="UP000029990">
    <property type="component" value="Unassembled WGS sequence"/>
</dbReference>
<evidence type="ECO:0000313" key="1">
    <source>
        <dbReference type="EMBL" id="KGN34506.1"/>
    </source>
</evidence>
<accession>A0ABR4XG47</accession>